<reference evidence="3 4" key="1">
    <citation type="submission" date="2017-09" db="EMBL/GenBank/DDBJ databases">
        <title>Depth-based differentiation of microbial function through sediment-hosted aquifers and enrichment of novel symbionts in the deep terrestrial subsurface.</title>
        <authorList>
            <person name="Probst A.J."/>
            <person name="Ladd B."/>
            <person name="Jarett J.K."/>
            <person name="Geller-Mcgrath D.E."/>
            <person name="Sieber C.M."/>
            <person name="Emerson J.B."/>
            <person name="Anantharaman K."/>
            <person name="Thomas B.C."/>
            <person name="Malmstrom R."/>
            <person name="Stieglmeier M."/>
            <person name="Klingl A."/>
            <person name="Woyke T."/>
            <person name="Ryan C.M."/>
            <person name="Banfield J.F."/>
        </authorList>
    </citation>
    <scope>NUCLEOTIDE SEQUENCE [LARGE SCALE GENOMIC DNA]</scope>
    <source>
        <strain evidence="3">CG11_big_fil_rev_8_21_14_0_20_42_13</strain>
    </source>
</reference>
<evidence type="ECO:0000259" key="2">
    <source>
        <dbReference type="Pfam" id="PF13485"/>
    </source>
</evidence>
<organism evidence="3 4">
    <name type="scientific">Candidatus Ghiorseimicrobium undicola</name>
    <dbReference type="NCBI Taxonomy" id="1974746"/>
    <lineage>
        <taxon>Bacteria</taxon>
        <taxon>Pseudomonadati</taxon>
        <taxon>Candidatus Omnitrophota</taxon>
        <taxon>Candidatus Ghiorseimicrobium</taxon>
    </lineage>
</organism>
<evidence type="ECO:0000313" key="4">
    <source>
        <dbReference type="Proteomes" id="UP000229641"/>
    </source>
</evidence>
<gene>
    <name evidence="3" type="ORF">COV72_09215</name>
</gene>
<proteinExistence type="predicted"/>
<feature type="chain" id="PRO_5013930545" description="Peptidase MA-like domain-containing protein" evidence="1">
    <location>
        <begin position="31"/>
        <end position="266"/>
    </location>
</feature>
<evidence type="ECO:0000313" key="3">
    <source>
        <dbReference type="EMBL" id="PIQ88282.1"/>
    </source>
</evidence>
<feature type="signal peptide" evidence="1">
    <location>
        <begin position="1"/>
        <end position="30"/>
    </location>
</feature>
<sequence>MKASSSQIKPVNFILAFCFALSLFISGAQASNGNKWREKRSEHFIIYFKDVPVDFIEEIVKTAEDCYVQITQNLGFVRYNFWLWDNRAKFYIYNDKEHYLSDTRQPEWSAGAAQSYEKIIKTYPQMSGFFDSIMPHELGHIIFREFIGYKAVIPLWLEEGVASYQEKSKRLVADTIVKSAIKENRFIPLDKLSAMDIRSKTDKKIVELFYAESVSIVNFLIKKFGKSTFGWFCRDLKDDKPFEKALSRFGFWDIPKINKAWMKSLE</sequence>
<name>A0A2H0LV57_9BACT</name>
<dbReference type="EMBL" id="PCWA01000111">
    <property type="protein sequence ID" value="PIQ88282.1"/>
    <property type="molecule type" value="Genomic_DNA"/>
</dbReference>
<dbReference type="InterPro" id="IPR039568">
    <property type="entry name" value="Peptidase_MA-like_dom"/>
</dbReference>
<feature type="domain" description="Peptidase MA-like" evidence="2">
    <location>
        <begin position="89"/>
        <end position="265"/>
    </location>
</feature>
<dbReference type="Pfam" id="PF13485">
    <property type="entry name" value="Peptidase_MA_2"/>
    <property type="match status" value="1"/>
</dbReference>
<evidence type="ECO:0000256" key="1">
    <source>
        <dbReference type="SAM" id="SignalP"/>
    </source>
</evidence>
<dbReference type="Proteomes" id="UP000229641">
    <property type="component" value="Unassembled WGS sequence"/>
</dbReference>
<keyword evidence="1" id="KW-0732">Signal</keyword>
<protein>
    <recommendedName>
        <fullName evidence="2">Peptidase MA-like domain-containing protein</fullName>
    </recommendedName>
</protein>
<accession>A0A2H0LV57</accession>
<comment type="caution">
    <text evidence="3">The sequence shown here is derived from an EMBL/GenBank/DDBJ whole genome shotgun (WGS) entry which is preliminary data.</text>
</comment>
<dbReference type="AlphaFoldDB" id="A0A2H0LV57"/>